<evidence type="ECO:0000256" key="1">
    <source>
        <dbReference type="SAM" id="MobiDB-lite"/>
    </source>
</evidence>
<dbReference type="EnsemblProtists" id="EKX38349">
    <property type="protein sequence ID" value="EKX38349"/>
    <property type="gene ID" value="GUITHDRAFT_115492"/>
</dbReference>
<organism evidence="2">
    <name type="scientific">Guillardia theta (strain CCMP2712)</name>
    <name type="common">Cryptophyte</name>
    <dbReference type="NCBI Taxonomy" id="905079"/>
    <lineage>
        <taxon>Eukaryota</taxon>
        <taxon>Cryptophyceae</taxon>
        <taxon>Pyrenomonadales</taxon>
        <taxon>Geminigeraceae</taxon>
        <taxon>Guillardia</taxon>
    </lineage>
</organism>
<dbReference type="InterPro" id="IPR011989">
    <property type="entry name" value="ARM-like"/>
</dbReference>
<protein>
    <submittedName>
        <fullName evidence="2 3">Uncharacterized protein</fullName>
    </submittedName>
</protein>
<reference evidence="4" key="2">
    <citation type="submission" date="2012-11" db="EMBL/GenBank/DDBJ databases">
        <authorList>
            <person name="Kuo A."/>
            <person name="Curtis B.A."/>
            <person name="Tanifuji G."/>
            <person name="Burki F."/>
            <person name="Gruber A."/>
            <person name="Irimia M."/>
            <person name="Maruyama S."/>
            <person name="Arias M.C."/>
            <person name="Ball S.G."/>
            <person name="Gile G.H."/>
            <person name="Hirakawa Y."/>
            <person name="Hopkins J.F."/>
            <person name="Rensing S.A."/>
            <person name="Schmutz J."/>
            <person name="Symeonidi A."/>
            <person name="Elias M."/>
            <person name="Eveleigh R.J."/>
            <person name="Herman E.K."/>
            <person name="Klute M.J."/>
            <person name="Nakayama T."/>
            <person name="Obornik M."/>
            <person name="Reyes-Prieto A."/>
            <person name="Armbrust E.V."/>
            <person name="Aves S.J."/>
            <person name="Beiko R.G."/>
            <person name="Coutinho P."/>
            <person name="Dacks J.B."/>
            <person name="Durnford D.G."/>
            <person name="Fast N.M."/>
            <person name="Green B.R."/>
            <person name="Grisdale C."/>
            <person name="Hempe F."/>
            <person name="Henrissat B."/>
            <person name="Hoppner M.P."/>
            <person name="Ishida K.-I."/>
            <person name="Kim E."/>
            <person name="Koreny L."/>
            <person name="Kroth P.G."/>
            <person name="Liu Y."/>
            <person name="Malik S.-B."/>
            <person name="Maier U.G."/>
            <person name="McRose D."/>
            <person name="Mock T."/>
            <person name="Neilson J.A."/>
            <person name="Onodera N.T."/>
            <person name="Poole A.M."/>
            <person name="Pritham E.J."/>
            <person name="Richards T.A."/>
            <person name="Rocap G."/>
            <person name="Roy S.W."/>
            <person name="Sarai C."/>
            <person name="Schaack S."/>
            <person name="Shirato S."/>
            <person name="Slamovits C.H."/>
            <person name="Spencer D.F."/>
            <person name="Suzuki S."/>
            <person name="Worden A.Z."/>
            <person name="Zauner S."/>
            <person name="Barry K."/>
            <person name="Bell C."/>
            <person name="Bharti A.K."/>
            <person name="Crow J.A."/>
            <person name="Grimwood J."/>
            <person name="Kramer R."/>
            <person name="Lindquist E."/>
            <person name="Lucas S."/>
            <person name="Salamov A."/>
            <person name="McFadden G.I."/>
            <person name="Lane C.E."/>
            <person name="Keeling P.J."/>
            <person name="Gray M.W."/>
            <person name="Grigoriev I.V."/>
            <person name="Archibald J.M."/>
        </authorList>
    </citation>
    <scope>NUCLEOTIDE SEQUENCE</scope>
    <source>
        <strain evidence="4">CCMP2712</strain>
    </source>
</reference>
<gene>
    <name evidence="2" type="ORF">GUITHDRAFT_115492</name>
</gene>
<dbReference type="Gene3D" id="1.25.10.10">
    <property type="entry name" value="Leucine-rich Repeat Variant"/>
    <property type="match status" value="1"/>
</dbReference>
<dbReference type="PaxDb" id="55529-EKX38349"/>
<dbReference type="SUPFAM" id="SSF48371">
    <property type="entry name" value="ARM repeat"/>
    <property type="match status" value="1"/>
</dbReference>
<evidence type="ECO:0000313" key="3">
    <source>
        <dbReference type="EnsemblProtists" id="EKX38349"/>
    </source>
</evidence>
<reference evidence="3" key="3">
    <citation type="submission" date="2016-03" db="UniProtKB">
        <authorList>
            <consortium name="EnsemblProtists"/>
        </authorList>
    </citation>
    <scope>IDENTIFICATION</scope>
</reference>
<sequence>MKKVAVRPLVPLTSLQQRERCRDVETRMRGIEESVERNEEIGEEDSILLQHVAIENLELRTRLAELEGVKQKAIGITVRLREKLAELAEEELDRKGKRAEALRLNEKNGGQGARRREGKWEGEEGDCQKAPSWIPEFVQTRLPSLGSSNLSRAMKELRSAGIAKFSPWWSREEGRNGDETLARDAGEGEGGRLEDIVSSLQHLLGHDAGCSPWDWNLMRRGEGSAAAVDEDHFLSAMAQLRLLLSSKTFTQDLLNLSVDSLCMMEEAMKEEQEAMELSCKLLCILCEQNELNKKRFLSYGGIALLIERLRDGDIWSHESALEALTTCFSSDDKTCKNAQDAVREANGIAISIRLLRLGNSAMKVEGSGSGRVN</sequence>
<dbReference type="HOGENOM" id="CLU_742829_0_0_1"/>
<keyword evidence="4" id="KW-1185">Reference proteome</keyword>
<dbReference type="GeneID" id="17295144"/>
<dbReference type="KEGG" id="gtt:GUITHDRAFT_115492"/>
<dbReference type="EMBL" id="JH993049">
    <property type="protein sequence ID" value="EKX38349.1"/>
    <property type="molecule type" value="Genomic_DNA"/>
</dbReference>
<evidence type="ECO:0000313" key="2">
    <source>
        <dbReference type="EMBL" id="EKX38349.1"/>
    </source>
</evidence>
<dbReference type="RefSeq" id="XP_005825329.1">
    <property type="nucleotide sequence ID" value="XM_005825272.1"/>
</dbReference>
<evidence type="ECO:0000313" key="4">
    <source>
        <dbReference type="Proteomes" id="UP000011087"/>
    </source>
</evidence>
<proteinExistence type="predicted"/>
<dbReference type="Proteomes" id="UP000011087">
    <property type="component" value="Unassembled WGS sequence"/>
</dbReference>
<dbReference type="InterPro" id="IPR016024">
    <property type="entry name" value="ARM-type_fold"/>
</dbReference>
<name>L1IR44_GUITC</name>
<accession>L1IR44</accession>
<reference evidence="2 4" key="1">
    <citation type="journal article" date="2012" name="Nature">
        <title>Algal genomes reveal evolutionary mosaicism and the fate of nucleomorphs.</title>
        <authorList>
            <consortium name="DOE Joint Genome Institute"/>
            <person name="Curtis B.A."/>
            <person name="Tanifuji G."/>
            <person name="Burki F."/>
            <person name="Gruber A."/>
            <person name="Irimia M."/>
            <person name="Maruyama S."/>
            <person name="Arias M.C."/>
            <person name="Ball S.G."/>
            <person name="Gile G.H."/>
            <person name="Hirakawa Y."/>
            <person name="Hopkins J.F."/>
            <person name="Kuo A."/>
            <person name="Rensing S.A."/>
            <person name="Schmutz J."/>
            <person name="Symeonidi A."/>
            <person name="Elias M."/>
            <person name="Eveleigh R.J."/>
            <person name="Herman E.K."/>
            <person name="Klute M.J."/>
            <person name="Nakayama T."/>
            <person name="Obornik M."/>
            <person name="Reyes-Prieto A."/>
            <person name="Armbrust E.V."/>
            <person name="Aves S.J."/>
            <person name="Beiko R.G."/>
            <person name="Coutinho P."/>
            <person name="Dacks J.B."/>
            <person name="Durnford D.G."/>
            <person name="Fast N.M."/>
            <person name="Green B.R."/>
            <person name="Grisdale C.J."/>
            <person name="Hempel F."/>
            <person name="Henrissat B."/>
            <person name="Hoppner M.P."/>
            <person name="Ishida K."/>
            <person name="Kim E."/>
            <person name="Koreny L."/>
            <person name="Kroth P.G."/>
            <person name="Liu Y."/>
            <person name="Malik S.B."/>
            <person name="Maier U.G."/>
            <person name="McRose D."/>
            <person name="Mock T."/>
            <person name="Neilson J.A."/>
            <person name="Onodera N.T."/>
            <person name="Poole A.M."/>
            <person name="Pritham E.J."/>
            <person name="Richards T.A."/>
            <person name="Rocap G."/>
            <person name="Roy S.W."/>
            <person name="Sarai C."/>
            <person name="Schaack S."/>
            <person name="Shirato S."/>
            <person name="Slamovits C.H."/>
            <person name="Spencer D.F."/>
            <person name="Suzuki S."/>
            <person name="Worden A.Z."/>
            <person name="Zauner S."/>
            <person name="Barry K."/>
            <person name="Bell C."/>
            <person name="Bharti A.K."/>
            <person name="Crow J.A."/>
            <person name="Grimwood J."/>
            <person name="Kramer R."/>
            <person name="Lindquist E."/>
            <person name="Lucas S."/>
            <person name="Salamov A."/>
            <person name="McFadden G.I."/>
            <person name="Lane C.E."/>
            <person name="Keeling P.J."/>
            <person name="Gray M.W."/>
            <person name="Grigoriev I.V."/>
            <person name="Archibald J.M."/>
        </authorList>
    </citation>
    <scope>NUCLEOTIDE SEQUENCE</scope>
    <source>
        <strain evidence="2 4">CCMP2712</strain>
    </source>
</reference>
<dbReference type="AlphaFoldDB" id="L1IR44"/>
<feature type="region of interest" description="Disordered" evidence="1">
    <location>
        <begin position="102"/>
        <end position="128"/>
    </location>
</feature>